<gene>
    <name evidence="1" type="ORF">S12H4_18685</name>
</gene>
<dbReference type="AlphaFoldDB" id="X1RCA1"/>
<evidence type="ECO:0000313" key="1">
    <source>
        <dbReference type="EMBL" id="GAI78193.1"/>
    </source>
</evidence>
<sequence>PPSKYINSLPYFKAALLRQAQPKWDTGVTATIVQANYDYIDSLTGILVALASYYSQKQFGNQTPQEYFSDVIASRFQWYRTILEPHGPGGTIVNVICSGSVLEDTENMIEDMVRALAGYNDEFDWENWSKRWRGEKI</sequence>
<protein>
    <submittedName>
        <fullName evidence="1">Uncharacterized protein</fullName>
    </submittedName>
</protein>
<dbReference type="EMBL" id="BARW01009256">
    <property type="protein sequence ID" value="GAI78193.1"/>
    <property type="molecule type" value="Genomic_DNA"/>
</dbReference>
<proteinExistence type="predicted"/>
<feature type="non-terminal residue" evidence="1">
    <location>
        <position position="1"/>
    </location>
</feature>
<name>X1RCA1_9ZZZZ</name>
<organism evidence="1">
    <name type="scientific">marine sediment metagenome</name>
    <dbReference type="NCBI Taxonomy" id="412755"/>
    <lineage>
        <taxon>unclassified sequences</taxon>
        <taxon>metagenomes</taxon>
        <taxon>ecological metagenomes</taxon>
    </lineage>
</organism>
<reference evidence="1" key="1">
    <citation type="journal article" date="2014" name="Front. Microbiol.">
        <title>High frequency of phylogenetically diverse reductive dehalogenase-homologous genes in deep subseafloor sedimentary metagenomes.</title>
        <authorList>
            <person name="Kawai M."/>
            <person name="Futagami T."/>
            <person name="Toyoda A."/>
            <person name="Takaki Y."/>
            <person name="Nishi S."/>
            <person name="Hori S."/>
            <person name="Arai W."/>
            <person name="Tsubouchi T."/>
            <person name="Morono Y."/>
            <person name="Uchiyama I."/>
            <person name="Ito T."/>
            <person name="Fujiyama A."/>
            <person name="Inagaki F."/>
            <person name="Takami H."/>
        </authorList>
    </citation>
    <scope>NUCLEOTIDE SEQUENCE</scope>
    <source>
        <strain evidence="1">Expedition CK06-06</strain>
    </source>
</reference>
<comment type="caution">
    <text evidence="1">The sequence shown here is derived from an EMBL/GenBank/DDBJ whole genome shotgun (WGS) entry which is preliminary data.</text>
</comment>
<accession>X1RCA1</accession>